<gene>
    <name evidence="2" type="ORF">SAMN05660909_05673</name>
</gene>
<dbReference type="Gene3D" id="1.10.260.40">
    <property type="entry name" value="lambda repressor-like DNA-binding domains"/>
    <property type="match status" value="1"/>
</dbReference>
<feature type="domain" description="HTH cro/C1-type" evidence="1">
    <location>
        <begin position="17"/>
        <end position="73"/>
    </location>
</feature>
<evidence type="ECO:0000313" key="3">
    <source>
        <dbReference type="Proteomes" id="UP000199656"/>
    </source>
</evidence>
<dbReference type="CDD" id="cd00093">
    <property type="entry name" value="HTH_XRE"/>
    <property type="match status" value="1"/>
</dbReference>
<dbReference type="STRING" id="408074.SAMN05660909_05673"/>
<dbReference type="PROSITE" id="PS50943">
    <property type="entry name" value="HTH_CROC1"/>
    <property type="match status" value="1"/>
</dbReference>
<dbReference type="Proteomes" id="UP000199656">
    <property type="component" value="Unassembled WGS sequence"/>
</dbReference>
<dbReference type="RefSeq" id="WP_225889725.1">
    <property type="nucleotide sequence ID" value="NZ_BKAT01000080.1"/>
</dbReference>
<organism evidence="2 3">
    <name type="scientific">Chitinophaga terrae</name>
    <name type="common">ex Kim and Jung 2007</name>
    <dbReference type="NCBI Taxonomy" id="408074"/>
    <lineage>
        <taxon>Bacteria</taxon>
        <taxon>Pseudomonadati</taxon>
        <taxon>Bacteroidota</taxon>
        <taxon>Chitinophagia</taxon>
        <taxon>Chitinophagales</taxon>
        <taxon>Chitinophagaceae</taxon>
        <taxon>Chitinophaga</taxon>
    </lineage>
</organism>
<dbReference type="SMART" id="SM00530">
    <property type="entry name" value="HTH_XRE"/>
    <property type="match status" value="1"/>
</dbReference>
<dbReference type="GO" id="GO:0003677">
    <property type="term" value="F:DNA binding"/>
    <property type="evidence" value="ECO:0007669"/>
    <property type="project" value="InterPro"/>
</dbReference>
<dbReference type="AlphaFoldDB" id="A0A1H4GSG2"/>
<keyword evidence="3" id="KW-1185">Reference proteome</keyword>
<sequence>MANPLHTAIEQYVIDKVKEKRIEKGYSQKDLAYMIDVSIGFIGDVENPKYRAKYNLNHINELAKIFECSPKDFLPDLPL</sequence>
<evidence type="ECO:0000313" key="2">
    <source>
        <dbReference type="EMBL" id="SEB12493.1"/>
    </source>
</evidence>
<dbReference type="EMBL" id="FNRL01000058">
    <property type="protein sequence ID" value="SEB12493.1"/>
    <property type="molecule type" value="Genomic_DNA"/>
</dbReference>
<dbReference type="SUPFAM" id="SSF47413">
    <property type="entry name" value="lambda repressor-like DNA-binding domains"/>
    <property type="match status" value="1"/>
</dbReference>
<protein>
    <submittedName>
        <fullName evidence="2">Helix-turn-helix domain-containing protein</fullName>
    </submittedName>
</protein>
<name>A0A1H4GSG2_9BACT</name>
<dbReference type="InterPro" id="IPR010982">
    <property type="entry name" value="Lambda_DNA-bd_dom_sf"/>
</dbReference>
<evidence type="ECO:0000259" key="1">
    <source>
        <dbReference type="PROSITE" id="PS50943"/>
    </source>
</evidence>
<reference evidence="3" key="1">
    <citation type="submission" date="2016-10" db="EMBL/GenBank/DDBJ databases">
        <authorList>
            <person name="Varghese N."/>
            <person name="Submissions S."/>
        </authorList>
    </citation>
    <scope>NUCLEOTIDE SEQUENCE [LARGE SCALE GENOMIC DNA]</scope>
    <source>
        <strain evidence="3">DSM 23920</strain>
    </source>
</reference>
<accession>A0A1H4GSG2</accession>
<proteinExistence type="predicted"/>
<dbReference type="Pfam" id="PF13443">
    <property type="entry name" value="HTH_26"/>
    <property type="match status" value="1"/>
</dbReference>
<dbReference type="InterPro" id="IPR001387">
    <property type="entry name" value="Cro/C1-type_HTH"/>
</dbReference>